<dbReference type="OrthoDB" id="5240965at2"/>
<evidence type="ECO:0000313" key="5">
    <source>
        <dbReference type="EMBL" id="SDY83555.1"/>
    </source>
</evidence>
<dbReference type="Proteomes" id="UP000198921">
    <property type="component" value="Unassembled WGS sequence"/>
</dbReference>
<reference evidence="6" key="1">
    <citation type="submission" date="2016-10" db="EMBL/GenBank/DDBJ databases">
        <authorList>
            <person name="Varghese N."/>
            <person name="Submissions S."/>
        </authorList>
    </citation>
    <scope>NUCLEOTIDE SEQUENCE [LARGE SCALE GENOMIC DNA]</scope>
    <source>
        <strain evidence="6">DSM 45422</strain>
    </source>
</reference>
<dbReference type="GO" id="GO:0006631">
    <property type="term" value="P:fatty acid metabolic process"/>
    <property type="evidence" value="ECO:0007669"/>
    <property type="project" value="TreeGrafter"/>
</dbReference>
<dbReference type="Gene3D" id="3.40.50.12780">
    <property type="entry name" value="N-terminal domain of ligase-like"/>
    <property type="match status" value="1"/>
</dbReference>
<protein>
    <submittedName>
        <fullName evidence="5">AMP-binding enzyme C-terminal domain-containing protein</fullName>
    </submittedName>
</protein>
<dbReference type="SUPFAM" id="SSF56801">
    <property type="entry name" value="Acetyl-CoA synthetase-like"/>
    <property type="match status" value="1"/>
</dbReference>
<dbReference type="RefSeq" id="WP_091159800.1">
    <property type="nucleotide sequence ID" value="NZ_FNOT01000012.1"/>
</dbReference>
<dbReference type="STRING" id="1137993.SAMN05660209_03846"/>
<keyword evidence="6" id="KW-1185">Reference proteome</keyword>
<proteinExistence type="inferred from homology"/>
<dbReference type="InterPro" id="IPR045851">
    <property type="entry name" value="AMP-bd_C_sf"/>
</dbReference>
<dbReference type="Pfam" id="PF00501">
    <property type="entry name" value="AMP-binding"/>
    <property type="match status" value="1"/>
</dbReference>
<dbReference type="InterPro" id="IPR042099">
    <property type="entry name" value="ANL_N_sf"/>
</dbReference>
<organism evidence="5 6">
    <name type="scientific">Geodermatophilus africanus</name>
    <dbReference type="NCBI Taxonomy" id="1137993"/>
    <lineage>
        <taxon>Bacteria</taxon>
        <taxon>Bacillati</taxon>
        <taxon>Actinomycetota</taxon>
        <taxon>Actinomycetes</taxon>
        <taxon>Geodermatophilales</taxon>
        <taxon>Geodermatophilaceae</taxon>
        <taxon>Geodermatophilus</taxon>
    </lineage>
</organism>
<comment type="similarity">
    <text evidence="1">Belongs to the ATP-dependent AMP-binding enzyme family.</text>
</comment>
<feature type="domain" description="AMP-binding enzyme C-terminal" evidence="4">
    <location>
        <begin position="261"/>
        <end position="323"/>
    </location>
</feature>
<gene>
    <name evidence="5" type="ORF">SAMN05660209_03846</name>
</gene>
<dbReference type="Gene3D" id="3.30.300.30">
    <property type="match status" value="1"/>
</dbReference>
<dbReference type="InterPro" id="IPR000873">
    <property type="entry name" value="AMP-dep_synth/lig_dom"/>
</dbReference>
<evidence type="ECO:0000259" key="4">
    <source>
        <dbReference type="Pfam" id="PF13193"/>
    </source>
</evidence>
<evidence type="ECO:0000256" key="1">
    <source>
        <dbReference type="ARBA" id="ARBA00006432"/>
    </source>
</evidence>
<accession>A0A1H3N509</accession>
<keyword evidence="2" id="KW-0436">Ligase</keyword>
<dbReference type="InterPro" id="IPR025110">
    <property type="entry name" value="AMP-bd_C"/>
</dbReference>
<dbReference type="PANTHER" id="PTHR43201">
    <property type="entry name" value="ACYL-COA SYNTHETASE"/>
    <property type="match status" value="1"/>
</dbReference>
<name>A0A1H3N509_9ACTN</name>
<dbReference type="PANTHER" id="PTHR43201:SF5">
    <property type="entry name" value="MEDIUM-CHAIN ACYL-COA LIGASE ACSF2, MITOCHONDRIAL"/>
    <property type="match status" value="1"/>
</dbReference>
<dbReference type="AlphaFoldDB" id="A0A1H3N509"/>
<evidence type="ECO:0000313" key="6">
    <source>
        <dbReference type="Proteomes" id="UP000198921"/>
    </source>
</evidence>
<evidence type="ECO:0000259" key="3">
    <source>
        <dbReference type="Pfam" id="PF00501"/>
    </source>
</evidence>
<sequence>MPPAPIRGEAAPLVDVATAADPVTAVLDAHDRGHLIALRTSGTTSRPRSVVRTTASWVESFGHVSALADVGPGSRVWLPGPLSATMTLFAAVHARYVGASLVGSPEEATHAHLTPAVLVATLAAGTDLRDRSIVVAGDRLRPEVARRAATAGARVTHYYGAAELSFVAWGAHEADLRPFPGVTVAVRDGCIWVRSPYLSQGYDGGDGPFVRGDDGFATVGDRGSLRGDLLTVAGRGTDAVVTAGVTVLVADLEHALRCATGEEVLVVGVPHPRLGAVVAAVLPNRDPGALARVKEAAREVLPAAHRPRRWFHVSSLPLTAGGKVDRAVLADLAASGRLGPGRPGPIPPAVADVEECR</sequence>
<dbReference type="GO" id="GO:0031956">
    <property type="term" value="F:medium-chain fatty acid-CoA ligase activity"/>
    <property type="evidence" value="ECO:0007669"/>
    <property type="project" value="TreeGrafter"/>
</dbReference>
<dbReference type="EMBL" id="FNOT01000012">
    <property type="protein sequence ID" value="SDY83555.1"/>
    <property type="molecule type" value="Genomic_DNA"/>
</dbReference>
<feature type="domain" description="AMP-dependent synthetase/ligase" evidence="3">
    <location>
        <begin position="40"/>
        <end position="202"/>
    </location>
</feature>
<dbReference type="Pfam" id="PF13193">
    <property type="entry name" value="AMP-binding_C"/>
    <property type="match status" value="1"/>
</dbReference>
<evidence type="ECO:0000256" key="2">
    <source>
        <dbReference type="ARBA" id="ARBA00022598"/>
    </source>
</evidence>